<evidence type="ECO:0000313" key="2">
    <source>
        <dbReference type="Proteomes" id="UP000220006"/>
    </source>
</evidence>
<accession>A0A2A7HPM1</accession>
<dbReference type="EMBL" id="NVLK01000089">
    <property type="protein sequence ID" value="PEC18982.1"/>
    <property type="molecule type" value="Genomic_DNA"/>
</dbReference>
<protein>
    <submittedName>
        <fullName evidence="1">Uncharacterized protein</fullName>
    </submittedName>
</protein>
<dbReference type="AlphaFoldDB" id="A0A2A7HPM1"/>
<proteinExistence type="predicted"/>
<gene>
    <name evidence="1" type="ORF">COM96_27565</name>
</gene>
<evidence type="ECO:0000313" key="1">
    <source>
        <dbReference type="EMBL" id="PEC18982.1"/>
    </source>
</evidence>
<name>A0A2A7HPM1_BACCE</name>
<organism evidence="1 2">
    <name type="scientific">Bacillus cereus</name>
    <dbReference type="NCBI Taxonomy" id="1396"/>
    <lineage>
        <taxon>Bacteria</taxon>
        <taxon>Bacillati</taxon>
        <taxon>Bacillota</taxon>
        <taxon>Bacilli</taxon>
        <taxon>Bacillales</taxon>
        <taxon>Bacillaceae</taxon>
        <taxon>Bacillus</taxon>
        <taxon>Bacillus cereus group</taxon>
    </lineage>
</organism>
<comment type="caution">
    <text evidence="1">The sequence shown here is derived from an EMBL/GenBank/DDBJ whole genome shotgun (WGS) entry which is preliminary data.</text>
</comment>
<sequence length="70" mass="7983">MVSVDMQQSIEKQQSQKLFGLSLSSNLDSLDDLSDLEKKIRATRTERYACQSVARKALPKGFWCKYLGKI</sequence>
<dbReference type="RefSeq" id="WP_097906397.1">
    <property type="nucleotide sequence ID" value="NZ_NVLK01000089.1"/>
</dbReference>
<dbReference type="Proteomes" id="UP000220006">
    <property type="component" value="Unassembled WGS sequence"/>
</dbReference>
<reference evidence="1 2" key="1">
    <citation type="submission" date="2017-09" db="EMBL/GenBank/DDBJ databases">
        <title>Large-scale bioinformatics analysis of Bacillus genomes uncovers conserved roles of natural products in bacterial physiology.</title>
        <authorList>
            <consortium name="Agbiome Team Llc"/>
            <person name="Bleich R.M."/>
            <person name="Grubbs K.J."/>
            <person name="Santa Maria K.C."/>
            <person name="Allen S.E."/>
            <person name="Farag S."/>
            <person name="Shank E.A."/>
            <person name="Bowers A."/>
        </authorList>
    </citation>
    <scope>NUCLEOTIDE SEQUENCE [LARGE SCALE GENOMIC DNA]</scope>
    <source>
        <strain evidence="1 2">AFS096845</strain>
    </source>
</reference>